<name>A0AAN4YCB6_ASPOZ</name>
<dbReference type="EMBL" id="BSYA01000021">
    <property type="protein sequence ID" value="GMG25800.1"/>
    <property type="molecule type" value="Genomic_DNA"/>
</dbReference>
<evidence type="ECO:0000313" key="1">
    <source>
        <dbReference type="EMBL" id="GMG25800.1"/>
    </source>
</evidence>
<dbReference type="Proteomes" id="UP001165205">
    <property type="component" value="Unassembled WGS sequence"/>
</dbReference>
<organism evidence="1 2">
    <name type="scientific">Aspergillus oryzae</name>
    <name type="common">Yellow koji mold</name>
    <dbReference type="NCBI Taxonomy" id="5062"/>
    <lineage>
        <taxon>Eukaryota</taxon>
        <taxon>Fungi</taxon>
        <taxon>Dikarya</taxon>
        <taxon>Ascomycota</taxon>
        <taxon>Pezizomycotina</taxon>
        <taxon>Eurotiomycetes</taxon>
        <taxon>Eurotiomycetidae</taxon>
        <taxon>Eurotiales</taxon>
        <taxon>Aspergillaceae</taxon>
        <taxon>Aspergillus</taxon>
        <taxon>Aspergillus subgen. Circumdati</taxon>
    </lineage>
</organism>
<dbReference type="AlphaFoldDB" id="A0AAN4YCB6"/>
<proteinExistence type="predicted"/>
<sequence length="159" mass="17520">MSLALTFEVGRESRWSRRLGLAFCMKAAPAGTLTNSHSSFSTVGLNWECKNCSPFFRWSSVIEPAAGQGTRCTTTGTPSTHSTTMAVRPDDLPYYSLGLSRGEKKENLESFGLWLAMTAHQTLKRKFLVELPVSGRVPTPGRWVEPTFAIVQVDPGVHE</sequence>
<evidence type="ECO:0000313" key="2">
    <source>
        <dbReference type="Proteomes" id="UP001165205"/>
    </source>
</evidence>
<comment type="caution">
    <text evidence="1">The sequence shown here is derived from an EMBL/GenBank/DDBJ whole genome shotgun (WGS) entry which is preliminary data.</text>
</comment>
<protein>
    <submittedName>
        <fullName evidence="1">Unnamed protein product</fullName>
    </submittedName>
</protein>
<accession>A0AAN4YCB6</accession>
<gene>
    <name evidence="1" type="ORF">Aory04_000275300</name>
</gene>
<reference evidence="1" key="1">
    <citation type="submission" date="2023-04" db="EMBL/GenBank/DDBJ databases">
        <title>Aspergillus oryzae NBRC 4228.</title>
        <authorList>
            <person name="Ichikawa N."/>
            <person name="Sato H."/>
            <person name="Tonouchi N."/>
        </authorList>
    </citation>
    <scope>NUCLEOTIDE SEQUENCE</scope>
    <source>
        <strain evidence="1">NBRC 4228</strain>
    </source>
</reference>